<dbReference type="SUPFAM" id="SSF53822">
    <property type="entry name" value="Periplasmic binding protein-like I"/>
    <property type="match status" value="1"/>
</dbReference>
<dbReference type="InterPro" id="IPR028082">
    <property type="entry name" value="Peripla_BP_I"/>
</dbReference>
<dbReference type="AlphaFoldDB" id="A0A6J6UM54"/>
<feature type="domain" description="Leucine-binding protein" evidence="2">
    <location>
        <begin position="48"/>
        <end position="410"/>
    </location>
</feature>
<dbReference type="EMBL" id="CAEZZO010000007">
    <property type="protein sequence ID" value="CAB4760842.1"/>
    <property type="molecule type" value="Genomic_DNA"/>
</dbReference>
<organism evidence="3">
    <name type="scientific">freshwater metagenome</name>
    <dbReference type="NCBI Taxonomy" id="449393"/>
    <lineage>
        <taxon>unclassified sequences</taxon>
        <taxon>metagenomes</taxon>
        <taxon>ecological metagenomes</taxon>
    </lineage>
</organism>
<name>A0A6J6UM54_9ZZZZ</name>
<protein>
    <submittedName>
        <fullName evidence="3">Unannotated protein</fullName>
    </submittedName>
</protein>
<gene>
    <name evidence="3" type="ORF">UFOPK2886_00095</name>
</gene>
<keyword evidence="1" id="KW-0732">Signal</keyword>
<dbReference type="Pfam" id="PF13458">
    <property type="entry name" value="Peripla_BP_6"/>
    <property type="match status" value="1"/>
</dbReference>
<evidence type="ECO:0000259" key="2">
    <source>
        <dbReference type="Pfam" id="PF13458"/>
    </source>
</evidence>
<reference evidence="3" key="1">
    <citation type="submission" date="2020-05" db="EMBL/GenBank/DDBJ databases">
        <authorList>
            <person name="Chiriac C."/>
            <person name="Salcher M."/>
            <person name="Ghai R."/>
            <person name="Kavagutti S V."/>
        </authorList>
    </citation>
    <scope>NUCLEOTIDE SEQUENCE</scope>
</reference>
<sequence length="456" mass="48655">MIEKLEKECEVVKIRKTSSIFSTILAASLVLTALPAKASDPGITSNEIVFGMQLPQTGAASPGYNKVDDATRAYFDYVNSKGGVNGRNLRLVAKDDVYNAGITLTSVAELINDDKVFGFIGNVGTPTQSAVIDRINRDGIPHLFTLTGYSKFYSNPKKYPTTFGGLGTYFAESKIVGEYVKKTFAGKKVGILYQTDDFGRDALAGFNQVGLRFEDGKTAAKFVSGTQGSLGLTSQLNQLKSNGVEVVLFAAVASAFAIAITTANAIGYKPANWVVTSVGADATTFQTILGARGVPAAQSAALLNGVITASFTPAPTEATDPYVAAFKKINDEFNKGPDKRWDNNILIGMQNAYLLVQALHGVGKNVTRNNLISYLETNGKKMSGAAFTPLGYSKSSHAGYTGYWIGKYDAQTNITPVDAKRVIYTTDFGKGAVRVLSDKTFKRAPVPADTIAKGVK</sequence>
<dbReference type="CDD" id="cd06343">
    <property type="entry name" value="PBP1_ABC_ligand_binding-like"/>
    <property type="match status" value="1"/>
</dbReference>
<accession>A0A6J6UM54</accession>
<dbReference type="InterPro" id="IPR028081">
    <property type="entry name" value="Leu-bd"/>
</dbReference>
<proteinExistence type="predicted"/>
<evidence type="ECO:0000313" key="3">
    <source>
        <dbReference type="EMBL" id="CAB4760842.1"/>
    </source>
</evidence>
<dbReference type="PANTHER" id="PTHR47235">
    <property type="entry name" value="BLR6548 PROTEIN"/>
    <property type="match status" value="1"/>
</dbReference>
<evidence type="ECO:0000256" key="1">
    <source>
        <dbReference type="ARBA" id="ARBA00022729"/>
    </source>
</evidence>
<dbReference type="PANTHER" id="PTHR47235:SF1">
    <property type="entry name" value="BLR6548 PROTEIN"/>
    <property type="match status" value="1"/>
</dbReference>
<dbReference type="Gene3D" id="3.40.50.2300">
    <property type="match status" value="2"/>
</dbReference>